<feature type="transmembrane region" description="Helical" evidence="1">
    <location>
        <begin position="12"/>
        <end position="34"/>
    </location>
</feature>
<evidence type="ECO:0000313" key="3">
    <source>
        <dbReference type="EMBL" id="HCB76909.1"/>
    </source>
</evidence>
<evidence type="ECO:0000313" key="4">
    <source>
        <dbReference type="Proteomes" id="UP000262699"/>
    </source>
</evidence>
<evidence type="ECO:0000256" key="1">
    <source>
        <dbReference type="SAM" id="Phobius"/>
    </source>
</evidence>
<feature type="transmembrane region" description="Helical" evidence="1">
    <location>
        <begin position="40"/>
        <end position="66"/>
    </location>
</feature>
<sequence>MSLEALIARYGLPALFLGAGVEGETVVVLGGVAAHHGLFGLVPAILAAAAGSLLADQIFFYTGRLFRDRPRVRRLMAKPAFERAMATFEKYPTGFVFVFRFLYGLRTISPMAIGTSRIPAARFAVLNAVAALVWAAIFVGLGYAFGNVIEAVLGRLMHGAEWVALAAGLALAIWLIARGIAKRRA</sequence>
<name>A0A3D0WED7_9SPHN</name>
<keyword evidence="1" id="KW-0812">Transmembrane</keyword>
<comment type="caution">
    <text evidence="3">The sequence shown here is derived from an EMBL/GenBank/DDBJ whole genome shotgun (WGS) entry which is preliminary data.</text>
</comment>
<dbReference type="Proteomes" id="UP000262699">
    <property type="component" value="Unassembled WGS sequence"/>
</dbReference>
<feature type="domain" description="VTT" evidence="2">
    <location>
        <begin position="24"/>
        <end position="143"/>
    </location>
</feature>
<dbReference type="GO" id="GO:0005886">
    <property type="term" value="C:plasma membrane"/>
    <property type="evidence" value="ECO:0007669"/>
    <property type="project" value="TreeGrafter"/>
</dbReference>
<dbReference type="AlphaFoldDB" id="A0A3D0WED7"/>
<organism evidence="3 4">
    <name type="scientific">Sphingomonas bacterium</name>
    <dbReference type="NCBI Taxonomy" id="1895847"/>
    <lineage>
        <taxon>Bacteria</taxon>
        <taxon>Pseudomonadati</taxon>
        <taxon>Pseudomonadota</taxon>
        <taxon>Alphaproteobacteria</taxon>
        <taxon>Sphingomonadales</taxon>
        <taxon>Sphingomonadaceae</taxon>
        <taxon>Sphingomonas</taxon>
    </lineage>
</organism>
<keyword evidence="1" id="KW-1133">Transmembrane helix</keyword>
<protein>
    <submittedName>
        <fullName evidence="3">DedA family protein</fullName>
    </submittedName>
</protein>
<dbReference type="PANTHER" id="PTHR42709">
    <property type="entry name" value="ALKALINE PHOSPHATASE LIKE PROTEIN"/>
    <property type="match status" value="1"/>
</dbReference>
<reference evidence="3 4" key="1">
    <citation type="journal article" date="2018" name="Nat. Biotechnol.">
        <title>A standardized bacterial taxonomy based on genome phylogeny substantially revises the tree of life.</title>
        <authorList>
            <person name="Parks D.H."/>
            <person name="Chuvochina M."/>
            <person name="Waite D.W."/>
            <person name="Rinke C."/>
            <person name="Skarshewski A."/>
            <person name="Chaumeil P.A."/>
            <person name="Hugenholtz P."/>
        </authorList>
    </citation>
    <scope>NUCLEOTIDE SEQUENCE [LARGE SCALE GENOMIC DNA]</scope>
    <source>
        <strain evidence="3">UBA9015</strain>
    </source>
</reference>
<evidence type="ECO:0000259" key="2">
    <source>
        <dbReference type="Pfam" id="PF09335"/>
    </source>
</evidence>
<dbReference type="PANTHER" id="PTHR42709:SF2">
    <property type="entry name" value="INNER MEMBRANE PROTEIN YOHD"/>
    <property type="match status" value="1"/>
</dbReference>
<dbReference type="InterPro" id="IPR032816">
    <property type="entry name" value="VTT_dom"/>
</dbReference>
<dbReference type="InterPro" id="IPR051311">
    <property type="entry name" value="DedA_domain"/>
</dbReference>
<accession>A0A3D0WED7</accession>
<proteinExistence type="predicted"/>
<dbReference type="EMBL" id="DOYJ01000343">
    <property type="protein sequence ID" value="HCB76909.1"/>
    <property type="molecule type" value="Genomic_DNA"/>
</dbReference>
<feature type="transmembrane region" description="Helical" evidence="1">
    <location>
        <begin position="157"/>
        <end position="177"/>
    </location>
</feature>
<feature type="transmembrane region" description="Helical" evidence="1">
    <location>
        <begin position="123"/>
        <end position="145"/>
    </location>
</feature>
<gene>
    <name evidence="3" type="ORF">DEP91_12190</name>
</gene>
<keyword evidence="1" id="KW-0472">Membrane</keyword>
<dbReference type="Pfam" id="PF09335">
    <property type="entry name" value="VTT_dom"/>
    <property type="match status" value="1"/>
</dbReference>